<dbReference type="Proteomes" id="UP000789405">
    <property type="component" value="Unassembled WGS sequence"/>
</dbReference>
<gene>
    <name evidence="2" type="ORF">DERYTH_LOCUS9539</name>
</gene>
<dbReference type="EMBL" id="CAJVPY010005251">
    <property type="protein sequence ID" value="CAG8638776.1"/>
    <property type="molecule type" value="Genomic_DNA"/>
</dbReference>
<accession>A0A9N9DFY0</accession>
<reference evidence="2" key="1">
    <citation type="submission" date="2021-06" db="EMBL/GenBank/DDBJ databases">
        <authorList>
            <person name="Kallberg Y."/>
            <person name="Tangrot J."/>
            <person name="Rosling A."/>
        </authorList>
    </citation>
    <scope>NUCLEOTIDE SEQUENCE</scope>
    <source>
        <strain evidence="2">MA453B</strain>
    </source>
</reference>
<evidence type="ECO:0000313" key="2">
    <source>
        <dbReference type="EMBL" id="CAG8638776.1"/>
    </source>
</evidence>
<keyword evidence="3" id="KW-1185">Reference proteome</keyword>
<name>A0A9N9DFY0_9GLOM</name>
<dbReference type="AlphaFoldDB" id="A0A9N9DFY0"/>
<dbReference type="OrthoDB" id="2427080at2759"/>
<organism evidence="2 3">
    <name type="scientific">Dentiscutata erythropus</name>
    <dbReference type="NCBI Taxonomy" id="1348616"/>
    <lineage>
        <taxon>Eukaryota</taxon>
        <taxon>Fungi</taxon>
        <taxon>Fungi incertae sedis</taxon>
        <taxon>Mucoromycota</taxon>
        <taxon>Glomeromycotina</taxon>
        <taxon>Glomeromycetes</taxon>
        <taxon>Diversisporales</taxon>
        <taxon>Gigasporaceae</taxon>
        <taxon>Dentiscutata</taxon>
    </lineage>
</organism>
<protein>
    <submittedName>
        <fullName evidence="2">3208_t:CDS:1</fullName>
    </submittedName>
</protein>
<feature type="compositionally biased region" description="Polar residues" evidence="1">
    <location>
        <begin position="28"/>
        <end position="40"/>
    </location>
</feature>
<feature type="compositionally biased region" description="Polar residues" evidence="1">
    <location>
        <begin position="1"/>
        <end position="19"/>
    </location>
</feature>
<evidence type="ECO:0000313" key="3">
    <source>
        <dbReference type="Proteomes" id="UP000789405"/>
    </source>
</evidence>
<evidence type="ECO:0000256" key="1">
    <source>
        <dbReference type="SAM" id="MobiDB-lite"/>
    </source>
</evidence>
<sequence length="289" mass="34119">MEISTLRLQNRKQNSNNPHLNFHKSKSHNSSTAKSEANATTSNVLSNIISNKDKAENQHFSNDLQEDDPQKDGDSYFFDLQGFDESDDQDDYQSDSNYSDQQVFDDSSDLFEEENEFTDEIKAANFIFEKPASQLPQNLENTFSPYFANFTEMSLFTWTVVYQELVTIILNDQFNLLDMLRNVRMLRQHRLRLPSLPIFLKNPILFSKMYFGHRIESEDRTEFWHGTIWAELPLFNDDTLNITFLANEQYVIMPATRIQSQVKVWLMDQPRPEEQKYFVDKIVYYYNQS</sequence>
<comment type="caution">
    <text evidence="2">The sequence shown here is derived from an EMBL/GenBank/DDBJ whole genome shotgun (WGS) entry which is preliminary data.</text>
</comment>
<feature type="region of interest" description="Disordered" evidence="1">
    <location>
        <begin position="1"/>
        <end position="40"/>
    </location>
</feature>
<proteinExistence type="predicted"/>